<evidence type="ECO:0000256" key="2">
    <source>
        <dbReference type="ARBA" id="ARBA00006375"/>
    </source>
</evidence>
<keyword evidence="7 12" id="KW-1133">Transmembrane helix</keyword>
<evidence type="ECO:0000313" key="13">
    <source>
        <dbReference type="Proteomes" id="UP000694867"/>
    </source>
</evidence>
<evidence type="ECO:0000256" key="1">
    <source>
        <dbReference type="ARBA" id="ARBA00004448"/>
    </source>
</evidence>
<feature type="repeat" description="Solcar" evidence="10">
    <location>
        <begin position="185"/>
        <end position="269"/>
    </location>
</feature>
<sequence length="274" mass="30096">MQPENNVVRSGWDRNFLVSLVSGACAGLSVDLLIFPLDTIKTRMQSPSGFLRSGGVHNLYAGSASVLLGAAPGAAAFFVAYDLSKRLLETQTAWDPLVHMTAASIGEVVACSVRVPVEVVKQRTQARQSVSSWITFRNTLKYEGRRGLYRGYGSTVLREIPFSVIQFPLWEWFKNDLRYDRQRELLPIEAAFCGAMAGGIAGFVTTPLDVAKTRIMLHKEANLTVRKALKEAWEFNGFDGVLAGLSARSVSLALGGFIFLGIYETARQTVEQVI</sequence>
<dbReference type="AlphaFoldDB" id="A0AAJ6QSI0"/>
<feature type="repeat" description="Solcar" evidence="10">
    <location>
        <begin position="14"/>
        <end position="87"/>
    </location>
</feature>
<dbReference type="PROSITE" id="PS50920">
    <property type="entry name" value="SOLCAR"/>
    <property type="match status" value="3"/>
</dbReference>
<evidence type="ECO:0000256" key="4">
    <source>
        <dbReference type="ARBA" id="ARBA00022692"/>
    </source>
</evidence>
<evidence type="ECO:0000256" key="5">
    <source>
        <dbReference type="ARBA" id="ARBA00022737"/>
    </source>
</evidence>
<gene>
    <name evidence="14" type="primary">LOC100897534</name>
</gene>
<dbReference type="Pfam" id="PF00153">
    <property type="entry name" value="Mito_carr"/>
    <property type="match status" value="4"/>
</dbReference>
<feature type="repeat" description="Solcar" evidence="10">
    <location>
        <begin position="94"/>
        <end position="176"/>
    </location>
</feature>
<keyword evidence="4 10" id="KW-0812">Transmembrane</keyword>
<protein>
    <submittedName>
        <fullName evidence="14">S-adenosylmethionine mitochondrial carrier protein</fullName>
    </submittedName>
</protein>
<name>A0AAJ6QSI0_9ACAR</name>
<dbReference type="InterPro" id="IPR023395">
    <property type="entry name" value="MCP_dom_sf"/>
</dbReference>
<dbReference type="FunFam" id="1.50.40.10:FF:000018">
    <property type="entry name" value="S-adenosylmethionine mitochondrial carrier protein-like"/>
    <property type="match status" value="1"/>
</dbReference>
<organism evidence="13 14">
    <name type="scientific">Galendromus occidentalis</name>
    <name type="common">western predatory mite</name>
    <dbReference type="NCBI Taxonomy" id="34638"/>
    <lineage>
        <taxon>Eukaryota</taxon>
        <taxon>Metazoa</taxon>
        <taxon>Ecdysozoa</taxon>
        <taxon>Arthropoda</taxon>
        <taxon>Chelicerata</taxon>
        <taxon>Arachnida</taxon>
        <taxon>Acari</taxon>
        <taxon>Parasitiformes</taxon>
        <taxon>Mesostigmata</taxon>
        <taxon>Gamasina</taxon>
        <taxon>Phytoseioidea</taxon>
        <taxon>Phytoseiidae</taxon>
        <taxon>Typhlodrominae</taxon>
        <taxon>Galendromus</taxon>
    </lineage>
</organism>
<dbReference type="GO" id="GO:0005743">
    <property type="term" value="C:mitochondrial inner membrane"/>
    <property type="evidence" value="ECO:0007669"/>
    <property type="project" value="UniProtKB-SubCell"/>
</dbReference>
<dbReference type="KEGG" id="goe:100897534"/>
<keyword evidence="6" id="KW-0999">Mitochondrion inner membrane</keyword>
<dbReference type="Gene3D" id="1.50.40.10">
    <property type="entry name" value="Mitochondrial carrier domain"/>
    <property type="match status" value="2"/>
</dbReference>
<evidence type="ECO:0000313" key="14">
    <source>
        <dbReference type="RefSeq" id="XP_003742430.1"/>
    </source>
</evidence>
<comment type="similarity">
    <text evidence="2 11">Belongs to the mitochondrial carrier (TC 2.A.29) family.</text>
</comment>
<reference evidence="14" key="1">
    <citation type="submission" date="2025-08" db="UniProtKB">
        <authorList>
            <consortium name="RefSeq"/>
        </authorList>
    </citation>
    <scope>IDENTIFICATION</scope>
</reference>
<evidence type="ECO:0000256" key="9">
    <source>
        <dbReference type="ARBA" id="ARBA00023136"/>
    </source>
</evidence>
<keyword evidence="9 10" id="KW-0472">Membrane</keyword>
<keyword evidence="13" id="KW-1185">Reference proteome</keyword>
<keyword evidence="8" id="KW-0496">Mitochondrion</keyword>
<evidence type="ECO:0000256" key="11">
    <source>
        <dbReference type="RuleBase" id="RU000488"/>
    </source>
</evidence>
<dbReference type="RefSeq" id="XP_003742430.1">
    <property type="nucleotide sequence ID" value="XM_003742382.1"/>
</dbReference>
<feature type="transmembrane region" description="Helical" evidence="12">
    <location>
        <begin position="16"/>
        <end position="37"/>
    </location>
</feature>
<accession>A0AAJ6QSI0</accession>
<comment type="subcellular location">
    <subcellularLocation>
        <location evidence="1">Mitochondrion inner membrane</location>
        <topology evidence="1">Multi-pass membrane protein</topology>
    </subcellularLocation>
</comment>
<evidence type="ECO:0000256" key="7">
    <source>
        <dbReference type="ARBA" id="ARBA00022989"/>
    </source>
</evidence>
<proteinExistence type="inferred from homology"/>
<evidence type="ECO:0000256" key="8">
    <source>
        <dbReference type="ARBA" id="ARBA00023128"/>
    </source>
</evidence>
<evidence type="ECO:0000256" key="3">
    <source>
        <dbReference type="ARBA" id="ARBA00022448"/>
    </source>
</evidence>
<dbReference type="SUPFAM" id="SSF103506">
    <property type="entry name" value="Mitochondrial carrier"/>
    <property type="match status" value="1"/>
</dbReference>
<dbReference type="Proteomes" id="UP000694867">
    <property type="component" value="Unplaced"/>
</dbReference>
<dbReference type="PANTHER" id="PTHR45667">
    <property type="entry name" value="S-ADENOSYLMETHIONINE MITOCHONDRIAL CARRIER PROTEIN"/>
    <property type="match status" value="1"/>
</dbReference>
<dbReference type="InterPro" id="IPR018108">
    <property type="entry name" value="MCP_transmembrane"/>
</dbReference>
<keyword evidence="5" id="KW-0677">Repeat</keyword>
<dbReference type="GeneID" id="100897534"/>
<evidence type="ECO:0000256" key="10">
    <source>
        <dbReference type="PROSITE-ProRule" id="PRU00282"/>
    </source>
</evidence>
<feature type="transmembrane region" description="Helical" evidence="12">
    <location>
        <begin position="58"/>
        <end position="81"/>
    </location>
</feature>
<evidence type="ECO:0000256" key="6">
    <source>
        <dbReference type="ARBA" id="ARBA00022792"/>
    </source>
</evidence>
<evidence type="ECO:0000256" key="12">
    <source>
        <dbReference type="SAM" id="Phobius"/>
    </source>
</evidence>
<keyword evidence="3 11" id="KW-0813">Transport</keyword>